<dbReference type="Proteomes" id="UP000236394">
    <property type="component" value="Unassembled WGS sequence"/>
</dbReference>
<feature type="modified residue" description="Pyruvic acid (Ser); by autocatalysis" evidence="11">
    <location>
        <position position="180"/>
    </location>
</feature>
<feature type="site" description="Cleavage (non-hydrolytic); by autocatalysis" evidence="11">
    <location>
        <begin position="179"/>
        <end position="180"/>
    </location>
</feature>
<comment type="cofactor">
    <cofactor evidence="11">
        <name>pyruvate</name>
        <dbReference type="ChEBI" id="CHEBI:15361"/>
    </cofactor>
    <text evidence="11">Binds 1 pyruvoyl group covalently per subunit.</text>
</comment>
<keyword evidence="3 11" id="KW-0210">Decarboxylase</keyword>
<evidence type="ECO:0000256" key="1">
    <source>
        <dbReference type="ARBA" id="ARBA00022475"/>
    </source>
</evidence>
<evidence type="ECO:0000256" key="4">
    <source>
        <dbReference type="ARBA" id="ARBA00023098"/>
    </source>
</evidence>
<evidence type="ECO:0000256" key="7">
    <source>
        <dbReference type="ARBA" id="ARBA00023209"/>
    </source>
</evidence>
<keyword evidence="12" id="KW-1133">Transmembrane helix</keyword>
<keyword evidence="8 11" id="KW-0456">Lyase</keyword>
<keyword evidence="2 11" id="KW-0444">Lipid biosynthesis</keyword>
<dbReference type="PANTHER" id="PTHR35809:SF1">
    <property type="entry name" value="ARCHAETIDYLSERINE DECARBOXYLASE PROENZYME-RELATED"/>
    <property type="match status" value="1"/>
</dbReference>
<accession>A0A2J8B466</accession>
<keyword evidence="1 11" id="KW-1003">Cell membrane</keyword>
<comment type="PTM">
    <text evidence="11">Is synthesized initially as an inactive proenzyme. Formation of the active enzyme involves a self-maturation process in which the active site pyruvoyl group is generated from an internal serine residue via an autocatalytic post-translational modification. Two non-identical subunits are generated from the proenzyme in this reaction, and the pyruvate is formed at the N-terminus of the alpha chain, which is derived from the carboxyl end of the proenzyme. The post-translation cleavage follows an unusual pathway, termed non-hydrolytic serinolysis, in which the side chain hydroxyl group of the serine supplies its oxygen atom to form the C-terminus of the beta chain, while the remainder of the serine residue undergoes an oxidative deamination to produce ammonia and the pyruvoyl prosthetic group on the alpha chain.</text>
</comment>
<dbReference type="OMA" id="YLVAWHP"/>
<evidence type="ECO:0000313" key="13">
    <source>
        <dbReference type="EMBL" id="PNH19569.1"/>
    </source>
</evidence>
<dbReference type="HAMAP" id="MF_00664">
    <property type="entry name" value="PS_decarb_PSD_A"/>
    <property type="match status" value="1"/>
</dbReference>
<evidence type="ECO:0000256" key="11">
    <source>
        <dbReference type="HAMAP-Rule" id="MF_00664"/>
    </source>
</evidence>
<comment type="pathway">
    <text evidence="11">Phospholipid metabolism; phosphatidylethanolamine biosynthesis; phosphatidylethanolamine from CDP-diacylglycerol: step 2/2.</text>
</comment>
<dbReference type="EMBL" id="NBZD01000001">
    <property type="protein sequence ID" value="PNH19569.1"/>
    <property type="molecule type" value="Genomic_DNA"/>
</dbReference>
<keyword evidence="10 11" id="KW-0670">Pyruvate</keyword>
<gene>
    <name evidence="11" type="primary">psd</name>
    <name evidence="13" type="ORF">B7R76_01400</name>
</gene>
<dbReference type="AlphaFoldDB" id="A0A2J8B466"/>
<comment type="catalytic activity">
    <reaction evidence="11">
        <text>a 1,2-diacyl-sn-glycero-3-phospho-L-serine + H(+) = a 1,2-diacyl-sn-glycero-3-phosphoethanolamine + CO2</text>
        <dbReference type="Rhea" id="RHEA:20828"/>
        <dbReference type="ChEBI" id="CHEBI:15378"/>
        <dbReference type="ChEBI" id="CHEBI:16526"/>
        <dbReference type="ChEBI" id="CHEBI:57262"/>
        <dbReference type="ChEBI" id="CHEBI:64612"/>
        <dbReference type="EC" id="4.1.1.65"/>
    </reaction>
</comment>
<sequence>MKREIFLCRESVPYLSLTVILNILLYIIAPWLLIPGLILLAFLLWFFRNPTRPVDETENILISPADGKVMSITEVDDDFVGAKAQKITIFLSVFNVHVNRTPGSGTVEYYNYRPGKFLPAYKPHASDENERATIGVKMSDGFRYKVRQITGILARRIVCDVKVGDEIKKGQRFGMIKFGSCTELLLPAGTEITVRPGDKVRGNKTSIAKKG</sequence>
<feature type="transmembrane region" description="Helical" evidence="12">
    <location>
        <begin position="23"/>
        <end position="47"/>
    </location>
</feature>
<evidence type="ECO:0000313" key="14">
    <source>
        <dbReference type="Proteomes" id="UP000236394"/>
    </source>
</evidence>
<evidence type="ECO:0000256" key="6">
    <source>
        <dbReference type="ARBA" id="ARBA00023145"/>
    </source>
</evidence>
<organism evidence="13 14">
    <name type="scientific">Mageeibacillus indolicus</name>
    <dbReference type="NCBI Taxonomy" id="884684"/>
    <lineage>
        <taxon>Bacteria</taxon>
        <taxon>Bacillati</taxon>
        <taxon>Bacillota</taxon>
        <taxon>Clostridia</taxon>
        <taxon>Eubacteriales</taxon>
        <taxon>Oscillospiraceae</taxon>
        <taxon>Mageeibacillus</taxon>
    </lineage>
</organism>
<evidence type="ECO:0000256" key="3">
    <source>
        <dbReference type="ARBA" id="ARBA00022793"/>
    </source>
</evidence>
<comment type="function">
    <text evidence="11">Catalyzes the formation of phosphatidylethanolamine (PtdEtn) from phosphatidylserine (PtdSer).</text>
</comment>
<dbReference type="RefSeq" id="WP_012993538.1">
    <property type="nucleotide sequence ID" value="NZ_NBZD01000001.1"/>
</dbReference>
<comment type="subunit">
    <text evidence="11">Heterodimer of a large membrane-associated beta subunit and a small pyruvoyl-containing alpha subunit.</text>
</comment>
<dbReference type="PANTHER" id="PTHR35809">
    <property type="entry name" value="ARCHAETIDYLSERINE DECARBOXYLASE PROENZYME-RELATED"/>
    <property type="match status" value="1"/>
</dbReference>
<dbReference type="EC" id="4.1.1.65" evidence="11"/>
<dbReference type="InterPro" id="IPR033175">
    <property type="entry name" value="PSD-A"/>
</dbReference>
<dbReference type="UniPathway" id="UPA00558">
    <property type="reaction ID" value="UER00616"/>
</dbReference>
<evidence type="ECO:0000256" key="2">
    <source>
        <dbReference type="ARBA" id="ARBA00022516"/>
    </source>
</evidence>
<keyword evidence="12" id="KW-0812">Transmembrane</keyword>
<keyword evidence="6 11" id="KW-0865">Zymogen</keyword>
<dbReference type="Pfam" id="PF02666">
    <property type="entry name" value="PS_Dcarbxylase"/>
    <property type="match status" value="1"/>
</dbReference>
<evidence type="ECO:0000256" key="9">
    <source>
        <dbReference type="ARBA" id="ARBA00023264"/>
    </source>
</evidence>
<dbReference type="NCBIfam" id="NF003685">
    <property type="entry name" value="PRK05305.2-5"/>
    <property type="match status" value="1"/>
</dbReference>
<evidence type="ECO:0000256" key="5">
    <source>
        <dbReference type="ARBA" id="ARBA00023136"/>
    </source>
</evidence>
<evidence type="ECO:0000256" key="12">
    <source>
        <dbReference type="SAM" id="Phobius"/>
    </source>
</evidence>
<keyword evidence="5 11" id="KW-0472">Membrane</keyword>
<dbReference type="GO" id="GO:0006646">
    <property type="term" value="P:phosphatidylethanolamine biosynthetic process"/>
    <property type="evidence" value="ECO:0007669"/>
    <property type="project" value="UniProtKB-UniRule"/>
</dbReference>
<dbReference type="NCBIfam" id="NF003678">
    <property type="entry name" value="PRK05305.1-2"/>
    <property type="match status" value="1"/>
</dbReference>
<proteinExistence type="inferred from homology"/>
<evidence type="ECO:0000256" key="8">
    <source>
        <dbReference type="ARBA" id="ARBA00023239"/>
    </source>
</evidence>
<comment type="caution">
    <text evidence="13">The sequence shown here is derived from an EMBL/GenBank/DDBJ whole genome shotgun (WGS) entry which is preliminary data.</text>
</comment>
<comment type="similarity">
    <text evidence="11">Belongs to the phosphatidylserine decarboxylase family. PSD-A subfamily.</text>
</comment>
<protein>
    <recommendedName>
        <fullName evidence="11">Phosphatidylserine decarboxylase proenzyme</fullName>
        <ecNumber evidence="11">4.1.1.65</ecNumber>
    </recommendedName>
    <component>
        <recommendedName>
            <fullName evidence="11">Phosphatidylserine decarboxylase alpha chain</fullName>
        </recommendedName>
    </component>
    <component>
        <recommendedName>
            <fullName evidence="11">Phosphatidylserine decarboxylase beta chain</fullName>
        </recommendedName>
    </component>
</protein>
<dbReference type="GO" id="GO:0005886">
    <property type="term" value="C:plasma membrane"/>
    <property type="evidence" value="ECO:0007669"/>
    <property type="project" value="UniProtKB-SubCell"/>
</dbReference>
<dbReference type="GO" id="GO:0004609">
    <property type="term" value="F:phosphatidylserine decarboxylase activity"/>
    <property type="evidence" value="ECO:0007669"/>
    <property type="project" value="UniProtKB-UniRule"/>
</dbReference>
<name>A0A2J8B466_9FIRM</name>
<feature type="active site" description="Schiff-base intermediate with substrate; via pyruvic acid" evidence="11">
    <location>
        <position position="180"/>
    </location>
</feature>
<keyword evidence="4 11" id="KW-0443">Lipid metabolism</keyword>
<keyword evidence="7 11" id="KW-0594">Phospholipid biosynthesis</keyword>
<comment type="subcellular location">
    <subcellularLocation>
        <location evidence="11">Cell membrane</location>
        <topology evidence="11">Peripheral membrane protein</topology>
    </subcellularLocation>
</comment>
<evidence type="ECO:0000256" key="10">
    <source>
        <dbReference type="ARBA" id="ARBA00023317"/>
    </source>
</evidence>
<reference evidence="14" key="1">
    <citation type="submission" date="2017-04" db="EMBL/GenBank/DDBJ databases">
        <authorList>
            <person name="Bumgarner R.E."/>
            <person name="Fredricks D.N."/>
            <person name="Srinivasan S."/>
        </authorList>
    </citation>
    <scope>NUCLEOTIDE SEQUENCE [LARGE SCALE GENOMIC DNA]</scope>
    <source>
        <strain evidence="14">KA00405</strain>
    </source>
</reference>
<feature type="chain" id="PRO_5023483276" description="Phosphatidylserine decarboxylase beta chain" evidence="11">
    <location>
        <begin position="1"/>
        <end position="179"/>
    </location>
</feature>
<feature type="chain" id="PRO_5023483275" description="Phosphatidylserine decarboxylase alpha chain" evidence="11">
    <location>
        <begin position="180"/>
        <end position="211"/>
    </location>
</feature>
<keyword evidence="9 11" id="KW-1208">Phospholipid metabolism</keyword>
<dbReference type="InterPro" id="IPR003817">
    <property type="entry name" value="PS_Dcarbxylase"/>
</dbReference>